<feature type="binding site" evidence="14">
    <location>
        <position position="136"/>
    </location>
    <ligand>
        <name>ATP</name>
        <dbReference type="ChEBI" id="CHEBI:30616"/>
    </ligand>
</feature>
<dbReference type="PROSITE" id="PS51163">
    <property type="entry name" value="YRDC"/>
    <property type="match status" value="1"/>
</dbReference>
<dbReference type="InterPro" id="IPR010923">
    <property type="entry name" value="T(6)A37_SUA5"/>
</dbReference>
<evidence type="ECO:0000259" key="15">
    <source>
        <dbReference type="PROSITE" id="PS51163"/>
    </source>
</evidence>
<feature type="binding site" evidence="14">
    <location>
        <position position="144"/>
    </location>
    <ligand>
        <name>ATP</name>
        <dbReference type="ChEBI" id="CHEBI:30616"/>
    </ligand>
</feature>
<dbReference type="GO" id="GO:0003725">
    <property type="term" value="F:double-stranded RNA binding"/>
    <property type="evidence" value="ECO:0007669"/>
    <property type="project" value="UniProtKB-UniRule"/>
</dbReference>
<evidence type="ECO:0000256" key="3">
    <source>
        <dbReference type="ARBA" id="ARBA00012584"/>
    </source>
</evidence>
<evidence type="ECO:0000256" key="11">
    <source>
        <dbReference type="ARBA" id="ARBA00029774"/>
    </source>
</evidence>
<evidence type="ECO:0000256" key="4">
    <source>
        <dbReference type="ARBA" id="ARBA00015492"/>
    </source>
</evidence>
<feature type="binding site" evidence="14">
    <location>
        <position position="27"/>
    </location>
    <ligand>
        <name>L-threonine</name>
        <dbReference type="ChEBI" id="CHEBI:57926"/>
    </ligand>
</feature>
<dbReference type="FunFam" id="3.90.870.10:FF:000009">
    <property type="entry name" value="Threonylcarbamoyl-AMP synthase, putative"/>
    <property type="match status" value="1"/>
</dbReference>
<dbReference type="InterPro" id="IPR050156">
    <property type="entry name" value="TC-AMP_synthase_SUA5"/>
</dbReference>
<dbReference type="InterPro" id="IPR006070">
    <property type="entry name" value="Sua5-like_dom"/>
</dbReference>
<keyword evidence="8 13" id="KW-0548">Nucleotidyltransferase</keyword>
<dbReference type="EMBL" id="CCSB01000001">
    <property type="protein sequence ID" value="CDZ76745.1"/>
    <property type="molecule type" value="Genomic_DNA"/>
</dbReference>
<evidence type="ECO:0000256" key="6">
    <source>
        <dbReference type="ARBA" id="ARBA00022679"/>
    </source>
</evidence>
<comment type="similarity">
    <text evidence="2 13">Belongs to the SUA5 family.</text>
</comment>
<keyword evidence="6 13" id="KW-0808">Transferase</keyword>
<dbReference type="GO" id="GO:0005737">
    <property type="term" value="C:cytoplasm"/>
    <property type="evidence" value="ECO:0007669"/>
    <property type="project" value="UniProtKB-SubCell"/>
</dbReference>
<dbReference type="NCBIfam" id="TIGR00057">
    <property type="entry name" value="L-threonylcarbamoyladenylate synthase"/>
    <property type="match status" value="1"/>
</dbReference>
<evidence type="ECO:0000256" key="14">
    <source>
        <dbReference type="PIRSR" id="PIRSR004930-1"/>
    </source>
</evidence>
<feature type="binding site" evidence="14">
    <location>
        <position position="189"/>
    </location>
    <ligand>
        <name>ATP</name>
        <dbReference type="ChEBI" id="CHEBI:30616"/>
    </ligand>
</feature>
<dbReference type="EC" id="2.7.7.87" evidence="3 13"/>
<organism evidence="16 17">
    <name type="scientific">Legionella massiliensis</name>
    <dbReference type="NCBI Taxonomy" id="1034943"/>
    <lineage>
        <taxon>Bacteria</taxon>
        <taxon>Pseudomonadati</taxon>
        <taxon>Pseudomonadota</taxon>
        <taxon>Gammaproteobacteria</taxon>
        <taxon>Legionellales</taxon>
        <taxon>Legionellaceae</taxon>
        <taxon>Legionella</taxon>
    </lineage>
</organism>
<dbReference type="OrthoDB" id="9814580at2"/>
<feature type="binding site" evidence="14">
    <location>
        <position position="134"/>
    </location>
    <ligand>
        <name>L-threonine</name>
        <dbReference type="ChEBI" id="CHEBI:57926"/>
    </ligand>
</feature>
<evidence type="ECO:0000256" key="13">
    <source>
        <dbReference type="PIRNR" id="PIRNR004930"/>
    </source>
</evidence>
<evidence type="ECO:0000256" key="8">
    <source>
        <dbReference type="ARBA" id="ARBA00022695"/>
    </source>
</evidence>
<feature type="binding site" evidence="14">
    <location>
        <position position="223"/>
    </location>
    <ligand>
        <name>ATP</name>
        <dbReference type="ChEBI" id="CHEBI:30616"/>
    </ligand>
</feature>
<comment type="function">
    <text evidence="13">Required for the formation of a threonylcarbamoyl group on adenosine at position 37 (t(6)A37) in tRNAs that read codons beginning with adenine.</text>
</comment>
<dbReference type="Gene3D" id="3.40.50.11030">
    <property type="entry name" value="Threonylcarbamoyl-AMP synthase, C-terminal domain"/>
    <property type="match status" value="1"/>
</dbReference>
<comment type="subcellular location">
    <subcellularLocation>
        <location evidence="1 13">Cytoplasm</location>
    </subcellularLocation>
</comment>
<feature type="binding site" evidence="14">
    <location>
        <position position="114"/>
    </location>
    <ligand>
        <name>L-threonine</name>
        <dbReference type="ChEBI" id="CHEBI:57926"/>
    </ligand>
</feature>
<evidence type="ECO:0000256" key="12">
    <source>
        <dbReference type="ARBA" id="ARBA00048366"/>
    </source>
</evidence>
<dbReference type="InterPro" id="IPR038385">
    <property type="entry name" value="Sua5/YwlC_C"/>
</dbReference>
<dbReference type="PIRSF" id="PIRSF004930">
    <property type="entry name" value="Tln_factor_SUA5"/>
    <property type="match status" value="1"/>
</dbReference>
<dbReference type="STRING" id="1034943.BN59_01020"/>
<dbReference type="GO" id="GO:0006450">
    <property type="term" value="P:regulation of translational fidelity"/>
    <property type="evidence" value="ECO:0007669"/>
    <property type="project" value="TreeGrafter"/>
</dbReference>
<dbReference type="InterPro" id="IPR005145">
    <property type="entry name" value="Sua5_C"/>
</dbReference>
<name>A0A078KQQ9_9GAMM</name>
<proteinExistence type="inferred from homology"/>
<evidence type="ECO:0000256" key="2">
    <source>
        <dbReference type="ARBA" id="ARBA00007663"/>
    </source>
</evidence>
<feature type="domain" description="YrdC-like" evidence="15">
    <location>
        <begin position="5"/>
        <end position="193"/>
    </location>
</feature>
<feature type="binding site" evidence="14">
    <location>
        <position position="174"/>
    </location>
    <ligand>
        <name>L-threonine</name>
        <dbReference type="ChEBI" id="CHEBI:57926"/>
    </ligand>
</feature>
<dbReference type="eggNOG" id="COG0009">
    <property type="taxonomic scope" value="Bacteria"/>
</dbReference>
<reference evidence="16 17" key="1">
    <citation type="submission" date="2014-06" db="EMBL/GenBank/DDBJ databases">
        <authorList>
            <person name="Urmite Genomes Urmite Genomes"/>
        </authorList>
    </citation>
    <scope>NUCLEOTIDE SEQUENCE [LARGE SCALE GENOMIC DNA]</scope>
</reference>
<accession>A0A078KQQ9</accession>
<dbReference type="GO" id="GO:0061710">
    <property type="term" value="F:L-threonylcarbamoyladenylate synthase"/>
    <property type="evidence" value="ECO:0007669"/>
    <property type="project" value="UniProtKB-EC"/>
</dbReference>
<keyword evidence="9 13" id="KW-0547">Nucleotide-binding</keyword>
<comment type="catalytic activity">
    <reaction evidence="12 13">
        <text>L-threonine + hydrogencarbonate + ATP = L-threonylcarbamoyladenylate + diphosphate + H2O</text>
        <dbReference type="Rhea" id="RHEA:36407"/>
        <dbReference type="ChEBI" id="CHEBI:15377"/>
        <dbReference type="ChEBI" id="CHEBI:17544"/>
        <dbReference type="ChEBI" id="CHEBI:30616"/>
        <dbReference type="ChEBI" id="CHEBI:33019"/>
        <dbReference type="ChEBI" id="CHEBI:57926"/>
        <dbReference type="ChEBI" id="CHEBI:73682"/>
        <dbReference type="EC" id="2.7.7.87"/>
    </reaction>
</comment>
<protein>
    <recommendedName>
        <fullName evidence="4 13">Threonylcarbamoyl-AMP synthase</fullName>
        <shortName evidence="13">TC-AMP synthase</shortName>
        <ecNumber evidence="3 13">2.7.7.87</ecNumber>
    </recommendedName>
    <alternativeName>
        <fullName evidence="11 13">L-threonylcarbamoyladenylate synthase</fullName>
    </alternativeName>
</protein>
<dbReference type="Pfam" id="PF01300">
    <property type="entry name" value="Sua5_yciO_yrdC"/>
    <property type="match status" value="1"/>
</dbReference>
<feature type="binding site" evidence="14">
    <location>
        <position position="59"/>
    </location>
    <ligand>
        <name>ATP</name>
        <dbReference type="ChEBI" id="CHEBI:30616"/>
    </ligand>
</feature>
<evidence type="ECO:0000256" key="9">
    <source>
        <dbReference type="ARBA" id="ARBA00022741"/>
    </source>
</evidence>
<feature type="binding site" evidence="14">
    <location>
        <position position="110"/>
    </location>
    <ligand>
        <name>ATP</name>
        <dbReference type="ChEBI" id="CHEBI:30616"/>
    </ligand>
</feature>
<dbReference type="AlphaFoldDB" id="A0A078KQQ9"/>
<evidence type="ECO:0000256" key="5">
    <source>
        <dbReference type="ARBA" id="ARBA00022490"/>
    </source>
</evidence>
<dbReference type="Proteomes" id="UP000044071">
    <property type="component" value="Unassembled WGS sequence"/>
</dbReference>
<sequence length="320" mass="35775">MSTITTDLELALTHLQQGDIVAIPTETVYGLAGNAANEQAIRKIYTLKNRPLNHPLIMHVAENADLSRWVAHVPDYAQILIDNFWPGPLTLVFKSKAGQVSPSITGGQDTVAIRCPKHSLAQELLQKLDFPLVAPSANPFGKISPTTAEHVRYSFQHDDLLILDGGRCQVGIESTIVAATNPQSYEILRHGTIDENHIHSVLARQQFKDQTSIRVPGKLESHYQPEKPLFCFNDATTISNFIKQKNDLSVYVLSFSEIAQANPKLCYRLPNTPEQTAYELYFQLRCADQSQANCLVIELPPEQEQWQGVRERILKAGKLL</sequence>
<dbReference type="SUPFAM" id="SSF55821">
    <property type="entry name" value="YrdC/RibB"/>
    <property type="match status" value="1"/>
</dbReference>
<gene>
    <name evidence="16" type="primary">rimN_1</name>
    <name evidence="16" type="ORF">BN59_01020</name>
</gene>
<feature type="binding site" evidence="14">
    <location>
        <position position="50"/>
    </location>
    <ligand>
        <name>ATP</name>
        <dbReference type="ChEBI" id="CHEBI:30616"/>
    </ligand>
</feature>
<dbReference type="InterPro" id="IPR017945">
    <property type="entry name" value="DHBP_synth_RibB-like_a/b_dom"/>
</dbReference>
<dbReference type="Gene3D" id="3.90.870.10">
    <property type="entry name" value="DHBP synthase"/>
    <property type="match status" value="1"/>
</dbReference>
<dbReference type="PANTHER" id="PTHR17490:SF16">
    <property type="entry name" value="THREONYLCARBAMOYL-AMP SYNTHASE"/>
    <property type="match status" value="1"/>
</dbReference>
<evidence type="ECO:0000256" key="10">
    <source>
        <dbReference type="ARBA" id="ARBA00022840"/>
    </source>
</evidence>
<dbReference type="GO" id="GO:0000049">
    <property type="term" value="F:tRNA binding"/>
    <property type="evidence" value="ECO:0007669"/>
    <property type="project" value="TreeGrafter"/>
</dbReference>
<keyword evidence="7 13" id="KW-0819">tRNA processing</keyword>
<evidence type="ECO:0000313" key="17">
    <source>
        <dbReference type="Proteomes" id="UP000044071"/>
    </source>
</evidence>
<dbReference type="Pfam" id="PF03481">
    <property type="entry name" value="Sua5_C"/>
    <property type="match status" value="1"/>
</dbReference>
<keyword evidence="5 13" id="KW-0963">Cytoplasm</keyword>
<evidence type="ECO:0000256" key="7">
    <source>
        <dbReference type="ARBA" id="ARBA00022694"/>
    </source>
</evidence>
<dbReference type="PANTHER" id="PTHR17490">
    <property type="entry name" value="SUA5"/>
    <property type="match status" value="1"/>
</dbReference>
<dbReference type="RefSeq" id="WP_043873212.1">
    <property type="nucleotide sequence ID" value="NZ_CCVW01000001.1"/>
</dbReference>
<dbReference type="GO" id="GO:0008033">
    <property type="term" value="P:tRNA processing"/>
    <property type="evidence" value="ECO:0007669"/>
    <property type="project" value="UniProtKB-KW"/>
</dbReference>
<evidence type="ECO:0000256" key="1">
    <source>
        <dbReference type="ARBA" id="ARBA00004496"/>
    </source>
</evidence>
<keyword evidence="17" id="KW-1185">Reference proteome</keyword>
<dbReference type="GO" id="GO:0005524">
    <property type="term" value="F:ATP binding"/>
    <property type="evidence" value="ECO:0007669"/>
    <property type="project" value="UniProtKB-UniRule"/>
</dbReference>
<evidence type="ECO:0000313" key="16">
    <source>
        <dbReference type="EMBL" id="CDZ76745.1"/>
    </source>
</evidence>
<keyword evidence="10 13" id="KW-0067">ATP-binding</keyword>